<keyword evidence="3" id="KW-0998">Cell outer membrane</keyword>
<evidence type="ECO:0000256" key="1">
    <source>
        <dbReference type="ARBA" id="ARBA00004442"/>
    </source>
</evidence>
<evidence type="ECO:0000256" key="4">
    <source>
        <dbReference type="RuleBase" id="RU003357"/>
    </source>
</evidence>
<feature type="region of interest" description="Disordered" evidence="5">
    <location>
        <begin position="1"/>
        <end position="40"/>
    </location>
</feature>
<dbReference type="PANTHER" id="PTHR47234">
    <property type="match status" value="1"/>
</dbReference>
<dbReference type="InterPro" id="IPR037066">
    <property type="entry name" value="Plug_dom_sf"/>
</dbReference>
<keyword evidence="4" id="KW-0798">TonB box</keyword>
<evidence type="ECO:0000256" key="5">
    <source>
        <dbReference type="SAM" id="MobiDB-lite"/>
    </source>
</evidence>
<comment type="caution">
    <text evidence="8">The sequence shown here is derived from an EMBL/GenBank/DDBJ whole genome shotgun (WGS) entry which is preliminary data.</text>
</comment>
<feature type="domain" description="TonB-dependent receptor-like beta-barrel" evidence="6">
    <location>
        <begin position="535"/>
        <end position="1075"/>
    </location>
</feature>
<evidence type="ECO:0000256" key="2">
    <source>
        <dbReference type="ARBA" id="ARBA00023136"/>
    </source>
</evidence>
<dbReference type="InterPro" id="IPR012910">
    <property type="entry name" value="Plug_dom"/>
</dbReference>
<proteinExistence type="inferred from homology"/>
<sequence length="1114" mass="117130">MSDPADGSDPKGNDYHPKLVAEPARAGRCPKSGRKSRADKAVVAHFRRVRGPAANAIGLNGARLADRGSDVKTGVRNIIRHGAAPLALGIGLCSGLAHAQEAPGAAADDSIIVTGTRIRLPNLTNPEPTVTISADYLQDRGLTNVADAINESPGVRGSTTPQGLQTVFGQGMNFTNLYGLGVNRTLVLVNGKRQVSSLVPSLSGTPGTPVDLNTIPTILVDRIDRVGIGGAPVYGTDAIAGTVNLILKRRFTGLDLSATSGITEEGDNFRINLSAVGGFDFAEGRGNITGAISYDRSDGVLYNDRWFYRAGVVATANPTSALAAALGPSGRTAATDGRLNPNIGFNDSTTDGYPGTVLILNQTRPTLSTNGVLSAGNKAFALQFDSGSNLVAFNTGTLFGSALSAASTGVAGFTANSAVRASGGDGFKLNDYNQIVSGVKRLNTALFATYDLGDHLRLSLDGTWSHSTGDQLVTQPSYNSAINTGRSGALQFLVTNPFLSAQAKQALANAGYTTNFTMSRVNTDLTDPSGKTTSDVYRGVASLEGDFSFGGRSFNFEAYLDYGRTDVVDYYQDLDQQKFINAINVASVNGQIVCTTAQTATVISITSATLVTPVADSACQPLNLFGSGAASQAALAYIRHDTVNRSRLEQFVANINVGGSPFDLNSNPVSFNAGFEHHAETGSFTPDTFIQQGLGRLAAVQPLSGTYQLDEEFGEVLVPLVTPANNWLISKLEAFARVRQVNSSSAKGDFTAWSVGGAFAPVSDIEFRGNVTRSFRAPSIVELYSPRTVSTAVSVYEPCAAANINAGSSPAVRAANCAAFIAKYGQPAAGTVTVAGYTGGNPNLHNERADSFTYGVILRPRMVPGLSIAVDYVNIKVKDPITFLGAGSAATSGIAQSCFDNPTFNTADPANGNVYCSLIQRTSTGAILNDPGNPGVTIGYVNGQRITMDAVQATVDYVTGLDRIGLNGSLGLGADMFFLRNRLVDITGVAPTQSEGLVGDPKFQGQLRLRYAAPAWGLSTNVNVTGAQALAYTQRGPSPNDTREIDHYDPYATVDASIWLSTADRFRLTFSVTNLFNRIGQSYFGYYIPGANSTAGSINDALGRRFTISARKRY</sequence>
<keyword evidence="8" id="KW-0675">Receptor</keyword>
<dbReference type="SUPFAM" id="SSF56935">
    <property type="entry name" value="Porins"/>
    <property type="match status" value="1"/>
</dbReference>
<evidence type="ECO:0000259" key="7">
    <source>
        <dbReference type="Pfam" id="PF07715"/>
    </source>
</evidence>
<keyword evidence="2 4" id="KW-0472">Membrane</keyword>
<dbReference type="AlphaFoldDB" id="A0A7X1FPG7"/>
<dbReference type="InterPro" id="IPR000531">
    <property type="entry name" value="Beta-barrel_TonB"/>
</dbReference>
<reference evidence="8 9" key="1">
    <citation type="submission" date="2020-08" db="EMBL/GenBank/DDBJ databases">
        <title>The genome sequence of type strain Novosphingobium flavum NBRC 111647.</title>
        <authorList>
            <person name="Liu Y."/>
        </authorList>
    </citation>
    <scope>NUCLEOTIDE SEQUENCE [LARGE SCALE GENOMIC DNA]</scope>
    <source>
        <strain evidence="8 9">NBRC 111647</strain>
    </source>
</reference>
<dbReference type="Pfam" id="PF07715">
    <property type="entry name" value="Plug"/>
    <property type="match status" value="1"/>
</dbReference>
<dbReference type="PANTHER" id="PTHR47234:SF2">
    <property type="entry name" value="TONB-DEPENDENT RECEPTOR"/>
    <property type="match status" value="1"/>
</dbReference>
<evidence type="ECO:0000259" key="6">
    <source>
        <dbReference type="Pfam" id="PF00593"/>
    </source>
</evidence>
<gene>
    <name evidence="8" type="ORF">H7F51_03590</name>
</gene>
<evidence type="ECO:0000313" key="8">
    <source>
        <dbReference type="EMBL" id="MBC2664600.1"/>
    </source>
</evidence>
<dbReference type="Gene3D" id="2.170.130.10">
    <property type="entry name" value="TonB-dependent receptor, plug domain"/>
    <property type="match status" value="1"/>
</dbReference>
<feature type="compositionally biased region" description="Basic and acidic residues" evidence="5">
    <location>
        <begin position="8"/>
        <end position="19"/>
    </location>
</feature>
<dbReference type="EMBL" id="JACLAW010000002">
    <property type="protein sequence ID" value="MBC2664600.1"/>
    <property type="molecule type" value="Genomic_DNA"/>
</dbReference>
<dbReference type="InterPro" id="IPR036942">
    <property type="entry name" value="Beta-barrel_TonB_sf"/>
</dbReference>
<protein>
    <submittedName>
        <fullName evidence="8">TonB-dependent receptor</fullName>
    </submittedName>
</protein>
<comment type="subcellular location">
    <subcellularLocation>
        <location evidence="1 4">Cell outer membrane</location>
    </subcellularLocation>
</comment>
<organism evidence="8 9">
    <name type="scientific">Novosphingobium flavum</name>
    <dbReference type="NCBI Taxonomy" id="1778672"/>
    <lineage>
        <taxon>Bacteria</taxon>
        <taxon>Pseudomonadati</taxon>
        <taxon>Pseudomonadota</taxon>
        <taxon>Alphaproteobacteria</taxon>
        <taxon>Sphingomonadales</taxon>
        <taxon>Sphingomonadaceae</taxon>
        <taxon>Novosphingobium</taxon>
    </lineage>
</organism>
<dbReference type="Proteomes" id="UP000566813">
    <property type="component" value="Unassembled WGS sequence"/>
</dbReference>
<dbReference type="Pfam" id="PF00593">
    <property type="entry name" value="TonB_dep_Rec_b-barrel"/>
    <property type="match status" value="1"/>
</dbReference>
<dbReference type="Gene3D" id="2.40.170.20">
    <property type="entry name" value="TonB-dependent receptor, beta-barrel domain"/>
    <property type="match status" value="1"/>
</dbReference>
<feature type="domain" description="TonB-dependent receptor plug" evidence="7">
    <location>
        <begin position="124"/>
        <end position="242"/>
    </location>
</feature>
<comment type="similarity">
    <text evidence="4">Belongs to the TonB-dependent receptor family.</text>
</comment>
<evidence type="ECO:0000313" key="9">
    <source>
        <dbReference type="Proteomes" id="UP000566813"/>
    </source>
</evidence>
<accession>A0A7X1FPG7</accession>
<name>A0A7X1FPG7_9SPHN</name>
<dbReference type="GO" id="GO:0009279">
    <property type="term" value="C:cell outer membrane"/>
    <property type="evidence" value="ECO:0007669"/>
    <property type="project" value="UniProtKB-SubCell"/>
</dbReference>
<evidence type="ECO:0000256" key="3">
    <source>
        <dbReference type="ARBA" id="ARBA00023237"/>
    </source>
</evidence>
<keyword evidence="9" id="KW-1185">Reference proteome</keyword>